<feature type="domain" description="S1 motif" evidence="9">
    <location>
        <begin position="644"/>
        <end position="725"/>
    </location>
</feature>
<dbReference type="InterPro" id="IPR004476">
    <property type="entry name" value="RNase_II/RNase_R"/>
</dbReference>
<keyword evidence="3 8" id="KW-0963">Cytoplasm</keyword>
<keyword evidence="7 8" id="KW-0694">RNA-binding</keyword>
<keyword evidence="11" id="KW-1185">Reference proteome</keyword>
<dbReference type="InterPro" id="IPR022966">
    <property type="entry name" value="RNase_II/R_CS"/>
</dbReference>
<dbReference type="EMBL" id="SWMU01000001">
    <property type="protein sequence ID" value="TKS57159.1"/>
    <property type="molecule type" value="Genomic_DNA"/>
</dbReference>
<comment type="function">
    <text evidence="8">3'-5' exoribonuclease that releases 5'-nucleoside monophosphates and is involved in maturation of structured RNAs.</text>
</comment>
<comment type="caution">
    <text evidence="10">The sequence shown here is derived from an EMBL/GenBank/DDBJ whole genome shotgun (WGS) entry which is preliminary data.</text>
</comment>
<dbReference type="OrthoDB" id="9764149at2"/>
<dbReference type="InterPro" id="IPR040476">
    <property type="entry name" value="CSD2"/>
</dbReference>
<dbReference type="EC" id="3.1.13.1" evidence="8"/>
<dbReference type="Pfam" id="PF00575">
    <property type="entry name" value="S1"/>
    <property type="match status" value="1"/>
</dbReference>
<name>A0A4U5TS92_9FLAO</name>
<comment type="subcellular location">
    <subcellularLocation>
        <location evidence="2 8">Cytoplasm</location>
    </subcellularLocation>
</comment>
<dbReference type="PROSITE" id="PS01175">
    <property type="entry name" value="RIBONUCLEASE_II"/>
    <property type="match status" value="1"/>
</dbReference>
<evidence type="ECO:0000259" key="9">
    <source>
        <dbReference type="PROSITE" id="PS50126"/>
    </source>
</evidence>
<keyword evidence="4 8" id="KW-0540">Nuclease</keyword>
<dbReference type="SMART" id="SM00955">
    <property type="entry name" value="RNB"/>
    <property type="match status" value="1"/>
</dbReference>
<comment type="catalytic activity">
    <reaction evidence="1 8">
        <text>Exonucleolytic cleavage in the 3'- to 5'-direction to yield nucleoside 5'-phosphates.</text>
        <dbReference type="EC" id="3.1.13.1"/>
    </reaction>
</comment>
<evidence type="ECO:0000313" key="11">
    <source>
        <dbReference type="Proteomes" id="UP000306552"/>
    </source>
</evidence>
<dbReference type="Gene3D" id="2.40.50.140">
    <property type="entry name" value="Nucleic acid-binding proteins"/>
    <property type="match status" value="3"/>
</dbReference>
<dbReference type="PANTHER" id="PTHR23355">
    <property type="entry name" value="RIBONUCLEASE"/>
    <property type="match status" value="1"/>
</dbReference>
<dbReference type="Pfam" id="PF08206">
    <property type="entry name" value="OB_RNB"/>
    <property type="match status" value="1"/>
</dbReference>
<organism evidence="10 11">
    <name type="scientific">Mesohalobacter halotolerans</name>
    <dbReference type="NCBI Taxonomy" id="1883405"/>
    <lineage>
        <taxon>Bacteria</taxon>
        <taxon>Pseudomonadati</taxon>
        <taxon>Bacteroidota</taxon>
        <taxon>Flavobacteriia</taxon>
        <taxon>Flavobacteriales</taxon>
        <taxon>Flavobacteriaceae</taxon>
        <taxon>Mesohalobacter</taxon>
    </lineage>
</organism>
<evidence type="ECO:0000313" key="10">
    <source>
        <dbReference type="EMBL" id="TKS57159.1"/>
    </source>
</evidence>
<dbReference type="InterPro" id="IPR001900">
    <property type="entry name" value="RNase_II/R"/>
</dbReference>
<keyword evidence="5 8" id="KW-0378">Hydrolase</keyword>
<evidence type="ECO:0000256" key="7">
    <source>
        <dbReference type="ARBA" id="ARBA00022884"/>
    </source>
</evidence>
<dbReference type="Proteomes" id="UP000306552">
    <property type="component" value="Unassembled WGS sequence"/>
</dbReference>
<dbReference type="PROSITE" id="PS50126">
    <property type="entry name" value="S1"/>
    <property type="match status" value="1"/>
</dbReference>
<gene>
    <name evidence="8 10" type="primary">rnr</name>
    <name evidence="10" type="ORF">FCN74_01705</name>
</gene>
<evidence type="ECO:0000256" key="6">
    <source>
        <dbReference type="ARBA" id="ARBA00022839"/>
    </source>
</evidence>
<dbReference type="SMART" id="SM00316">
    <property type="entry name" value="S1"/>
    <property type="match status" value="1"/>
</dbReference>
<dbReference type="SUPFAM" id="SSF50249">
    <property type="entry name" value="Nucleic acid-binding proteins"/>
    <property type="match status" value="4"/>
</dbReference>
<dbReference type="PANTHER" id="PTHR23355:SF9">
    <property type="entry name" value="DIS3-LIKE EXONUCLEASE 2"/>
    <property type="match status" value="1"/>
</dbReference>
<dbReference type="Pfam" id="PF17876">
    <property type="entry name" value="CSD2"/>
    <property type="match status" value="1"/>
</dbReference>
<evidence type="ECO:0000256" key="3">
    <source>
        <dbReference type="ARBA" id="ARBA00022490"/>
    </source>
</evidence>
<dbReference type="HAMAP" id="MF_01895">
    <property type="entry name" value="RNase_R"/>
    <property type="match status" value="1"/>
</dbReference>
<dbReference type="RefSeq" id="WP_138930862.1">
    <property type="nucleotide sequence ID" value="NZ_SWMU01000001.1"/>
</dbReference>
<dbReference type="NCBIfam" id="TIGR00358">
    <property type="entry name" value="3_prime_RNase"/>
    <property type="match status" value="1"/>
</dbReference>
<dbReference type="GO" id="GO:0006402">
    <property type="term" value="P:mRNA catabolic process"/>
    <property type="evidence" value="ECO:0007669"/>
    <property type="project" value="TreeGrafter"/>
</dbReference>
<keyword evidence="6 8" id="KW-0269">Exonuclease</keyword>
<dbReference type="InterPro" id="IPR013223">
    <property type="entry name" value="RNase_B_OB_dom"/>
</dbReference>
<comment type="similarity">
    <text evidence="8">Belongs to the RNR ribonuclease family. RNase R subfamily.</text>
</comment>
<dbReference type="InterPro" id="IPR011805">
    <property type="entry name" value="RNase_R"/>
</dbReference>
<protein>
    <recommendedName>
        <fullName evidence="8">Ribonuclease R</fullName>
        <shortName evidence="8">RNase R</shortName>
        <ecNumber evidence="8">3.1.13.1</ecNumber>
    </recommendedName>
</protein>
<evidence type="ECO:0000256" key="5">
    <source>
        <dbReference type="ARBA" id="ARBA00022801"/>
    </source>
</evidence>
<evidence type="ECO:0000256" key="8">
    <source>
        <dbReference type="HAMAP-Rule" id="MF_01895"/>
    </source>
</evidence>
<dbReference type="GO" id="GO:0003723">
    <property type="term" value="F:RNA binding"/>
    <property type="evidence" value="ECO:0007669"/>
    <property type="project" value="UniProtKB-UniRule"/>
</dbReference>
<dbReference type="Pfam" id="PF00773">
    <property type="entry name" value="RNB"/>
    <property type="match status" value="1"/>
</dbReference>
<dbReference type="InterPro" id="IPR050180">
    <property type="entry name" value="RNR_Ribonuclease"/>
</dbReference>
<evidence type="ECO:0000256" key="4">
    <source>
        <dbReference type="ARBA" id="ARBA00022722"/>
    </source>
</evidence>
<evidence type="ECO:0000256" key="2">
    <source>
        <dbReference type="ARBA" id="ARBA00004496"/>
    </source>
</evidence>
<dbReference type="CDD" id="cd04471">
    <property type="entry name" value="S1_RNase_R"/>
    <property type="match status" value="1"/>
</dbReference>
<dbReference type="InterPro" id="IPR003029">
    <property type="entry name" value="S1_domain"/>
</dbReference>
<proteinExistence type="inferred from homology"/>
<dbReference type="GO" id="GO:0008859">
    <property type="term" value="F:exoribonuclease II activity"/>
    <property type="evidence" value="ECO:0007669"/>
    <property type="project" value="UniProtKB-UniRule"/>
</dbReference>
<reference evidence="10 11" key="1">
    <citation type="submission" date="2019-04" db="EMBL/GenBank/DDBJ databases">
        <title>Psychroflexus halotolerans sp. nov., isolated from a marine solar saltern.</title>
        <authorList>
            <person name="Feng X."/>
        </authorList>
    </citation>
    <scope>NUCLEOTIDE SEQUENCE [LARGE SCALE GENOMIC DNA]</scope>
    <source>
        <strain evidence="10 11">WDS2C27</strain>
    </source>
</reference>
<dbReference type="GO" id="GO:0005829">
    <property type="term" value="C:cytosol"/>
    <property type="evidence" value="ECO:0007669"/>
    <property type="project" value="TreeGrafter"/>
</dbReference>
<sequence length="725" mass="83276">MRKQKHHKSNKSSEKFSHQILNIFRKQPTKGFKFPQIAEKLNANDTKTRNRIIRTLGELTAKKKLVQTQSGQFQFNDTSNLFEGEVDMTNRGDAYIKVDDLETDIYVPAKKLNTAFHKDKVEVYVVNLKPHGRKSEGEVTKIIERYKSKFVGKIEINERFAFVIVQDPKMYTDIFIDKSDYNNAKNGELVVVEMTKWQDNKDSPNGKVLEVLGTPGDHNTEMHAILAQYDLPEAFPEEVSNFANQLKTDITQKDIKSRRDMREVLTFTIDPATAKDFDDALSFRPLKNGNFEVGIHIADVSHYLQPDTILDEEAYNRATSIYLVDRVVPMLPEILSNDACSLRPNEDKLTFSAVFELGDNGQVIQQWFGRTVTHSNQRLAYEEAQYILDAKDTKVDQSVSLTGKSYHVSDDLKEAILTLNTLAKQLRHKRFQKGAISFDKVEVNFNLSEDNEPEGVYFKTSKAANKLIEEFMLLANKKVSEFIGKQKPTKTFVYRCHDEPSEDRLEALDKIISQFGYKLNYKTPKSLSQSINKLLKDVEGKNEQNLVDTLAIRSMSKAYYSTQNIGHYGLAFPYYSHFTSPIRRYPDVMVHRLLQHYLDGKSSQSEALYEDKCKHCSAMENLSTNAERDSIKFMQVKFMQKHEGEIFTGVISGVTDFGIFVELIENKCEGMIRLKEIPGDYYIFDPETYEVVGKKTGQSYRLGDEIDVQVKKADLIKRNLDFEMV</sequence>
<evidence type="ECO:0000256" key="1">
    <source>
        <dbReference type="ARBA" id="ARBA00001849"/>
    </source>
</evidence>
<dbReference type="InterPro" id="IPR012340">
    <property type="entry name" value="NA-bd_OB-fold"/>
</dbReference>
<dbReference type="NCBIfam" id="TIGR02063">
    <property type="entry name" value="RNase_R"/>
    <property type="match status" value="1"/>
</dbReference>
<accession>A0A4U5TS92</accession>
<dbReference type="AlphaFoldDB" id="A0A4U5TS92"/>